<dbReference type="GO" id="GO:0004713">
    <property type="term" value="F:protein tyrosine kinase activity"/>
    <property type="evidence" value="ECO:0007669"/>
    <property type="project" value="TreeGrafter"/>
</dbReference>
<gene>
    <name evidence="9" type="ordered locus">Thal_0131</name>
</gene>
<dbReference type="Proteomes" id="UP000002043">
    <property type="component" value="Chromosome"/>
</dbReference>
<evidence type="ECO:0000313" key="10">
    <source>
        <dbReference type="Proteomes" id="UP000002043"/>
    </source>
</evidence>
<dbReference type="OrthoDB" id="9775724at2"/>
<evidence type="ECO:0000256" key="5">
    <source>
        <dbReference type="ARBA" id="ARBA00023136"/>
    </source>
</evidence>
<reference evidence="10" key="1">
    <citation type="journal article" date="2010" name="Stand. Genomic Sci.">
        <title>Complete genome sequence of Thermocrinis albus type strain (HI 11/12T).</title>
        <authorList>
            <person name="Wirth R."/>
            <person name="Sikorski J."/>
            <person name="Brambilla E."/>
            <person name="Misra M."/>
            <person name="Lapidus A."/>
            <person name="Copeland A."/>
            <person name="Nolan M."/>
            <person name="Lucas S."/>
            <person name="Chen F."/>
            <person name="Tice H."/>
            <person name="Cheng J.F."/>
            <person name="Han C."/>
            <person name="Detter J.C."/>
            <person name="Tapia R."/>
            <person name="Bruce D."/>
            <person name="Goodwin L."/>
            <person name="Pitluck S."/>
            <person name="Pati A."/>
            <person name="Anderson I."/>
            <person name="Ivanova N."/>
            <person name="Mavromatis K."/>
            <person name="Mikhailova N."/>
            <person name="Chen A."/>
            <person name="Palaniappan K."/>
            <person name="Bilek Y."/>
            <person name="Hader T."/>
            <person name="Land M."/>
            <person name="Hauser L."/>
            <person name="Chang Y.J."/>
            <person name="Jeffries C.D."/>
            <person name="Tindall B.J."/>
            <person name="Rohde M."/>
            <person name="Goker M."/>
            <person name="Bristow J."/>
            <person name="Eisen J.A."/>
            <person name="Markowitz V."/>
            <person name="Hugenholtz P."/>
            <person name="Kyrpides N.C."/>
            <person name="Klenk H.P."/>
        </authorList>
    </citation>
    <scope>NUCLEOTIDE SEQUENCE [LARGE SCALE GENOMIC DNA]</scope>
    <source>
        <strain evidence="10">DSM 14484 / JCM 11386 / HI 11/12</strain>
    </source>
</reference>
<dbReference type="RefSeq" id="WP_012991175.1">
    <property type="nucleotide sequence ID" value="NC_013894.1"/>
</dbReference>
<sequence>MPEERPQEEIDLWELFSVLWHWRKVLLAFVVIGTLLAGGVAYLIPNTYQSEARILPLGGEGSKLLTYTLTKSATGFSGMASLGNLALQNARSEILGALSGQSLYLDIVEKYHLTQRISAKTPQEAAEKLRKMVSFQDDPKTGVIVIRVKGRTPQEAKELGEYVLKTLKENLRNSFVNSLQNQINELDKIMASTKDTYVLNKLENMKLNLLEELLEAQIDPDWKFKVVDPPSTPVEPSSPKRLLILGVGFIGSLFLGVFVVLLMEYVKSRRGASP</sequence>
<evidence type="ECO:0000256" key="7">
    <source>
        <dbReference type="SAM" id="Phobius"/>
    </source>
</evidence>
<proteinExistence type="predicted"/>
<dbReference type="InterPro" id="IPR050445">
    <property type="entry name" value="Bact_polysacc_biosynth/exp"/>
</dbReference>
<dbReference type="eggNOG" id="COG3765">
    <property type="taxonomic scope" value="Bacteria"/>
</dbReference>
<evidence type="ECO:0000256" key="4">
    <source>
        <dbReference type="ARBA" id="ARBA00022989"/>
    </source>
</evidence>
<evidence type="ECO:0000313" key="9">
    <source>
        <dbReference type="EMBL" id="ADC88768.1"/>
    </source>
</evidence>
<dbReference type="EMBL" id="CP001931">
    <property type="protein sequence ID" value="ADC88768.1"/>
    <property type="molecule type" value="Genomic_DNA"/>
</dbReference>
<evidence type="ECO:0000259" key="8">
    <source>
        <dbReference type="Pfam" id="PF02706"/>
    </source>
</evidence>
<dbReference type="STRING" id="638303.Thal_0131"/>
<organism evidence="9 10">
    <name type="scientific">Thermocrinis albus (strain DSM 14484 / JCM 11386 / HI 11/12)</name>
    <dbReference type="NCBI Taxonomy" id="638303"/>
    <lineage>
        <taxon>Bacteria</taxon>
        <taxon>Pseudomonadati</taxon>
        <taxon>Aquificota</taxon>
        <taxon>Aquificia</taxon>
        <taxon>Aquificales</taxon>
        <taxon>Aquificaceae</taxon>
        <taxon>Thermocrinis</taxon>
    </lineage>
</organism>
<accession>D3SNN1</accession>
<keyword evidence="2" id="KW-1003">Cell membrane</keyword>
<dbReference type="HOGENOM" id="CLU_074107_0_0_0"/>
<keyword evidence="4 7" id="KW-1133">Transmembrane helix</keyword>
<evidence type="ECO:0000256" key="1">
    <source>
        <dbReference type="ARBA" id="ARBA00004651"/>
    </source>
</evidence>
<protein>
    <submittedName>
        <fullName evidence="9">Lipopolysaccharide biosynthesis protein</fullName>
    </submittedName>
</protein>
<dbReference type="AlphaFoldDB" id="D3SNN1"/>
<dbReference type="InterPro" id="IPR003856">
    <property type="entry name" value="LPS_length_determ_N"/>
</dbReference>
<keyword evidence="10" id="KW-1185">Reference proteome</keyword>
<feature type="domain" description="Polysaccharide chain length determinant N-terminal" evidence="8">
    <location>
        <begin position="8"/>
        <end position="95"/>
    </location>
</feature>
<dbReference type="GO" id="GO:0005886">
    <property type="term" value="C:plasma membrane"/>
    <property type="evidence" value="ECO:0007669"/>
    <property type="project" value="UniProtKB-SubCell"/>
</dbReference>
<feature type="transmembrane region" description="Helical" evidence="7">
    <location>
        <begin position="242"/>
        <end position="263"/>
    </location>
</feature>
<feature type="transmembrane region" description="Helical" evidence="7">
    <location>
        <begin position="25"/>
        <end position="44"/>
    </location>
</feature>
<evidence type="ECO:0000256" key="2">
    <source>
        <dbReference type="ARBA" id="ARBA00022475"/>
    </source>
</evidence>
<keyword evidence="3 7" id="KW-0812">Transmembrane</keyword>
<keyword evidence="6" id="KW-0175">Coiled coil</keyword>
<name>D3SNN1_THEAH</name>
<evidence type="ECO:0000256" key="3">
    <source>
        <dbReference type="ARBA" id="ARBA00022692"/>
    </source>
</evidence>
<keyword evidence="5 7" id="KW-0472">Membrane</keyword>
<dbReference type="KEGG" id="tal:Thal_0131"/>
<feature type="coiled-coil region" evidence="6">
    <location>
        <begin position="176"/>
        <end position="219"/>
    </location>
</feature>
<dbReference type="Pfam" id="PF02706">
    <property type="entry name" value="Wzz"/>
    <property type="match status" value="1"/>
</dbReference>
<dbReference type="PANTHER" id="PTHR32309">
    <property type="entry name" value="TYROSINE-PROTEIN KINASE"/>
    <property type="match status" value="1"/>
</dbReference>
<evidence type="ECO:0000256" key="6">
    <source>
        <dbReference type="SAM" id="Coils"/>
    </source>
</evidence>
<comment type="subcellular location">
    <subcellularLocation>
        <location evidence="1">Cell membrane</location>
        <topology evidence="1">Multi-pass membrane protein</topology>
    </subcellularLocation>
</comment>
<dbReference type="PANTHER" id="PTHR32309:SF13">
    <property type="entry name" value="FERRIC ENTEROBACTIN TRANSPORT PROTEIN FEPE"/>
    <property type="match status" value="1"/>
</dbReference>